<dbReference type="PANTHER" id="PTHR13674">
    <property type="entry name" value="GROWTH AND TRANSFORMATION-DEPENDENT PROTEIN"/>
    <property type="match status" value="1"/>
</dbReference>
<keyword evidence="7" id="KW-1185">Reference proteome</keyword>
<dbReference type="GO" id="GO:0016020">
    <property type="term" value="C:membrane"/>
    <property type="evidence" value="ECO:0007669"/>
    <property type="project" value="UniProtKB-SubCell"/>
</dbReference>
<comment type="subcellular location">
    <subcellularLocation>
        <location evidence="1">Membrane</location>
        <topology evidence="1">Single-pass membrane protein</topology>
    </subcellularLocation>
</comment>
<feature type="transmembrane region" description="Helical" evidence="6">
    <location>
        <begin position="93"/>
        <end position="110"/>
    </location>
</feature>
<evidence type="ECO:0000256" key="4">
    <source>
        <dbReference type="ARBA" id="ARBA00022989"/>
    </source>
</evidence>
<evidence type="ECO:0000256" key="5">
    <source>
        <dbReference type="ARBA" id="ARBA00023136"/>
    </source>
</evidence>
<dbReference type="KEGG" id="dci:103513213"/>
<protein>
    <submittedName>
        <fullName evidence="8 9">UPF0389 protein CG9231</fullName>
    </submittedName>
</protein>
<sequence length="151" mass="17232">MNKIGRLLHFARLRSSKLHTSANRFEGKPVVPKPTPEAPPVVDTDIGKSFLTPNAMDKLILVWAKKYKSKAEIPNLVPTNIYNHARNVARIKLANYTIVAVIFGCIYAVYSGKQEQKLGNTLQKRTLDWHEELRKEHEREMQEKAALANKK</sequence>
<evidence type="ECO:0000256" key="3">
    <source>
        <dbReference type="ARBA" id="ARBA00022692"/>
    </source>
</evidence>
<dbReference type="RefSeq" id="XP_008476248.1">
    <property type="nucleotide sequence ID" value="XM_008478026.3"/>
</dbReference>
<keyword evidence="3 6" id="KW-0812">Transmembrane</keyword>
<dbReference type="STRING" id="121845.A0A1S3D7T6"/>
<evidence type="ECO:0000313" key="7">
    <source>
        <dbReference type="Proteomes" id="UP000079169"/>
    </source>
</evidence>
<evidence type="ECO:0000256" key="6">
    <source>
        <dbReference type="SAM" id="Phobius"/>
    </source>
</evidence>
<dbReference type="PANTHER" id="PTHR13674:SF5">
    <property type="entry name" value="UPF0389 PROTEIN CG9231"/>
    <property type="match status" value="1"/>
</dbReference>
<keyword evidence="4 6" id="KW-1133">Transmembrane helix</keyword>
<evidence type="ECO:0000313" key="9">
    <source>
        <dbReference type="RefSeq" id="XP_026682279.1"/>
    </source>
</evidence>
<dbReference type="RefSeq" id="XP_026682279.1">
    <property type="nucleotide sequence ID" value="XM_026826478.1"/>
</dbReference>
<name>A0A1S3D7T6_DIACI</name>
<comment type="similarity">
    <text evidence="2">Belongs to the UPF0389 family.</text>
</comment>
<evidence type="ECO:0000256" key="1">
    <source>
        <dbReference type="ARBA" id="ARBA00004167"/>
    </source>
</evidence>
<dbReference type="Proteomes" id="UP000079169">
    <property type="component" value="Unplaced"/>
</dbReference>
<gene>
    <name evidence="8 9" type="primary">LOC103513213</name>
</gene>
<dbReference type="PaxDb" id="121845-A0A1S3D7T6"/>
<proteinExistence type="inferred from homology"/>
<organism evidence="7 8">
    <name type="scientific">Diaphorina citri</name>
    <name type="common">Asian citrus psyllid</name>
    <dbReference type="NCBI Taxonomy" id="121845"/>
    <lineage>
        <taxon>Eukaryota</taxon>
        <taxon>Metazoa</taxon>
        <taxon>Ecdysozoa</taxon>
        <taxon>Arthropoda</taxon>
        <taxon>Hexapoda</taxon>
        <taxon>Insecta</taxon>
        <taxon>Pterygota</taxon>
        <taxon>Neoptera</taxon>
        <taxon>Paraneoptera</taxon>
        <taxon>Hemiptera</taxon>
        <taxon>Sternorrhyncha</taxon>
        <taxon>Psylloidea</taxon>
        <taxon>Psyllidae</taxon>
        <taxon>Diaphorininae</taxon>
        <taxon>Diaphorina</taxon>
    </lineage>
</organism>
<evidence type="ECO:0000256" key="2">
    <source>
        <dbReference type="ARBA" id="ARBA00007363"/>
    </source>
</evidence>
<reference evidence="8 9" key="1">
    <citation type="submission" date="2025-04" db="UniProtKB">
        <authorList>
            <consortium name="RefSeq"/>
        </authorList>
    </citation>
    <scope>IDENTIFICATION</scope>
</reference>
<evidence type="ECO:0000313" key="8">
    <source>
        <dbReference type="RefSeq" id="XP_008476248.1"/>
    </source>
</evidence>
<dbReference type="GeneID" id="103513213"/>
<accession>A0A1S3D7T6</accession>
<keyword evidence="5 6" id="KW-0472">Membrane</keyword>
<dbReference type="Pfam" id="PF06388">
    <property type="entry name" value="DUF1075"/>
    <property type="match status" value="1"/>
</dbReference>
<dbReference type="InterPro" id="IPR009432">
    <property type="entry name" value="DUF1075"/>
</dbReference>
<dbReference type="AlphaFoldDB" id="A0A1S3D7T6"/>